<protein>
    <recommendedName>
        <fullName evidence="3">Pentapeptide repeat-containing protein</fullName>
    </recommendedName>
</protein>
<evidence type="ECO:0008006" key="3">
    <source>
        <dbReference type="Google" id="ProtNLM"/>
    </source>
</evidence>
<accession>A0A317D9R6</accession>
<evidence type="ECO:0000313" key="1">
    <source>
        <dbReference type="EMBL" id="PWR11499.1"/>
    </source>
</evidence>
<dbReference type="OrthoDB" id="8440251at2"/>
<keyword evidence="2" id="KW-1185">Reference proteome</keyword>
<reference evidence="1 2" key="1">
    <citation type="submission" date="2018-05" db="EMBL/GenBank/DDBJ databases">
        <title>Micromonospora atacamensis sp. nov., a novel actinobacteria isolated from high altitude Atacama Desert soil.</title>
        <authorList>
            <person name="Carro L."/>
            <person name="Golinska P."/>
            <person name="Klenk H.-P."/>
            <person name="Goodfellow M."/>
        </authorList>
    </citation>
    <scope>NUCLEOTIDE SEQUENCE [LARGE SCALE GENOMIC DNA]</scope>
    <source>
        <strain evidence="1 2">5R2A7</strain>
    </source>
</reference>
<gene>
    <name evidence="1" type="ORF">DKT68_05585</name>
</gene>
<dbReference type="EMBL" id="QGKR01000133">
    <property type="protein sequence ID" value="PWR11499.1"/>
    <property type="molecule type" value="Genomic_DNA"/>
</dbReference>
<dbReference type="RefSeq" id="WP_109816348.1">
    <property type="nucleotide sequence ID" value="NZ_QGKR01000133.1"/>
</dbReference>
<sequence>MSFDEATFNGGQVFFGGATFGGGEVSFDGAVFGGGQVSFRRATFSGGQVLLGAALIHVPPVFDAWPGGAPPEGLVLPEASA</sequence>
<comment type="caution">
    <text evidence="1">The sequence shown here is derived from an EMBL/GenBank/DDBJ whole genome shotgun (WGS) entry which is preliminary data.</text>
</comment>
<dbReference type="Pfam" id="PF13576">
    <property type="entry name" value="Pentapeptide_3"/>
    <property type="match status" value="1"/>
</dbReference>
<evidence type="ECO:0000313" key="2">
    <source>
        <dbReference type="Proteomes" id="UP000245410"/>
    </source>
</evidence>
<proteinExistence type="predicted"/>
<organism evidence="1 2">
    <name type="scientific">Micromonospora acroterricola</name>
    <dbReference type="NCBI Taxonomy" id="2202421"/>
    <lineage>
        <taxon>Bacteria</taxon>
        <taxon>Bacillati</taxon>
        <taxon>Actinomycetota</taxon>
        <taxon>Actinomycetes</taxon>
        <taxon>Micromonosporales</taxon>
        <taxon>Micromonosporaceae</taxon>
        <taxon>Micromonospora</taxon>
    </lineage>
</organism>
<name>A0A317D9R6_9ACTN</name>
<dbReference type="AlphaFoldDB" id="A0A317D9R6"/>
<dbReference type="InterPro" id="IPR001646">
    <property type="entry name" value="5peptide_repeat"/>
</dbReference>
<dbReference type="Proteomes" id="UP000245410">
    <property type="component" value="Unassembled WGS sequence"/>
</dbReference>